<evidence type="ECO:0000313" key="3">
    <source>
        <dbReference type="EMBL" id="CDN47886.1"/>
    </source>
</evidence>
<keyword evidence="4" id="KW-1185">Reference proteome</keyword>
<feature type="coiled-coil region" evidence="1">
    <location>
        <begin position="126"/>
        <end position="176"/>
    </location>
</feature>
<dbReference type="InterPro" id="IPR010321">
    <property type="entry name" value="DUF922"/>
</dbReference>
<dbReference type="AlphaFoldDB" id="A0A068SQ70"/>
<keyword evidence="1" id="KW-0175">Coiled coil</keyword>
<evidence type="ECO:0000256" key="1">
    <source>
        <dbReference type="SAM" id="Coils"/>
    </source>
</evidence>
<name>A0A068SQ70_NEOGA</name>
<organism evidence="3 4">
    <name type="scientific">Neorhizobium galegae bv. orientalis str. HAMBI 540</name>
    <dbReference type="NCBI Taxonomy" id="1028800"/>
    <lineage>
        <taxon>Bacteria</taxon>
        <taxon>Pseudomonadati</taxon>
        <taxon>Pseudomonadota</taxon>
        <taxon>Alphaproteobacteria</taxon>
        <taxon>Hyphomicrobiales</taxon>
        <taxon>Rhizobiaceae</taxon>
        <taxon>Rhizobium/Agrobacterium group</taxon>
        <taxon>Neorhizobium</taxon>
    </lineage>
</organism>
<dbReference type="GO" id="GO:0008233">
    <property type="term" value="F:peptidase activity"/>
    <property type="evidence" value="ECO:0007669"/>
    <property type="project" value="UniProtKB-KW"/>
</dbReference>
<dbReference type="OrthoDB" id="7888967at2"/>
<reference evidence="4" key="1">
    <citation type="journal article" date="2014" name="BMC Genomics">
        <title>Genome sequencing of two Neorhizobium galegae strains reveals a noeT gene responsible for the unusual acetylation of the nodulation factors.</title>
        <authorList>
            <person name="Osterman J."/>
            <person name="Marsh J."/>
            <person name="Laine P.K."/>
            <person name="Zeng Z."/>
            <person name="Alatalo E."/>
            <person name="Sullivan J.T."/>
            <person name="Young J.P."/>
            <person name="Thomas-Oates J."/>
            <person name="Paulin L."/>
            <person name="Lindstrom K."/>
        </authorList>
    </citation>
    <scope>NUCLEOTIDE SEQUENCE [LARGE SCALE GENOMIC DNA]</scope>
    <source>
        <strain evidence="4">HAMBI 540</strain>
    </source>
</reference>
<feature type="chain" id="PRO_5001653293" evidence="2">
    <location>
        <begin position="27"/>
        <end position="206"/>
    </location>
</feature>
<sequence>MFSMRRVRRFFGVFLLLCAIPATAMAEPIINKTYSYFRIGGRTAEDLDKELENLGPLTRGTGHRHPGATEIKYGGDVTYVESGGRCSVGGARVTLRTHIILPRWGNRGRATAELGFIWDTLSKDIKRHEERHAEIARNHARQLERELLGLPANRTCDALEKQVAETTRRVLEAHDREQLRFDQIEAANFDARMMRLLQYRMKRSGN</sequence>
<dbReference type="GO" id="GO:0006508">
    <property type="term" value="P:proteolysis"/>
    <property type="evidence" value="ECO:0007669"/>
    <property type="project" value="UniProtKB-KW"/>
</dbReference>
<dbReference type="KEGG" id="ngg:RG540_CH17140"/>
<dbReference type="PATRIC" id="fig|1028800.3.peg.1726"/>
<dbReference type="EMBL" id="HG938353">
    <property type="protein sequence ID" value="CDN47886.1"/>
    <property type="molecule type" value="Genomic_DNA"/>
</dbReference>
<dbReference type="HOGENOM" id="CLU_1320057_0_0_5"/>
<feature type="signal peptide" evidence="2">
    <location>
        <begin position="1"/>
        <end position="26"/>
    </location>
</feature>
<evidence type="ECO:0000313" key="4">
    <source>
        <dbReference type="Proteomes" id="UP000028181"/>
    </source>
</evidence>
<keyword evidence="3" id="KW-0645">Protease</keyword>
<keyword evidence="2" id="KW-0732">Signal</keyword>
<accession>A0A068SQ70</accession>
<dbReference type="Proteomes" id="UP000028181">
    <property type="component" value="Chromosome I"/>
</dbReference>
<evidence type="ECO:0000256" key="2">
    <source>
        <dbReference type="SAM" id="SignalP"/>
    </source>
</evidence>
<keyword evidence="3" id="KW-0378">Hydrolase</keyword>
<dbReference type="eggNOG" id="COG5661">
    <property type="taxonomic scope" value="Bacteria"/>
</dbReference>
<proteinExistence type="predicted"/>
<gene>
    <name evidence="3" type="ORF">RG540_CH17140</name>
</gene>
<dbReference type="PIRSF" id="PIRSF010521">
    <property type="entry name" value="DUF922_bac"/>
    <property type="match status" value="1"/>
</dbReference>
<dbReference type="Pfam" id="PF06037">
    <property type="entry name" value="DUF922"/>
    <property type="match status" value="1"/>
</dbReference>
<protein>
    <submittedName>
        <fullName evidence="3">Putative secreted Zn-dependent protease</fullName>
    </submittedName>
</protein>